<evidence type="ECO:0000313" key="1">
    <source>
        <dbReference type="EMBL" id="THC88355.1"/>
    </source>
</evidence>
<reference evidence="1 2" key="1">
    <citation type="submission" date="2019-03" db="EMBL/GenBank/DDBJ databases">
        <title>The genome sequence of a newly discovered highly antifungal drug resistant Aspergillus species, Aspergillus tanneri NIH 1004.</title>
        <authorList>
            <person name="Mounaud S."/>
            <person name="Singh I."/>
            <person name="Joardar V."/>
            <person name="Pakala S."/>
            <person name="Pakala S."/>
            <person name="Venepally P."/>
            <person name="Hoover J."/>
            <person name="Nierman W."/>
            <person name="Chung J."/>
            <person name="Losada L."/>
        </authorList>
    </citation>
    <scope>NUCLEOTIDE SEQUENCE [LARGE SCALE GENOMIC DNA]</scope>
    <source>
        <strain evidence="1 2">NIH1004</strain>
    </source>
</reference>
<dbReference type="EMBL" id="SOSA01000869">
    <property type="protein sequence ID" value="THC88355.1"/>
    <property type="molecule type" value="Genomic_DNA"/>
</dbReference>
<dbReference type="Proteomes" id="UP000308092">
    <property type="component" value="Unassembled WGS sequence"/>
</dbReference>
<gene>
    <name evidence="1" type="ORF">EYZ11_012201</name>
</gene>
<keyword evidence="2" id="KW-1185">Reference proteome</keyword>
<dbReference type="AlphaFoldDB" id="A0A4S3J143"/>
<accession>A0A4S3J143</accession>
<name>A0A4S3J143_9EURO</name>
<comment type="caution">
    <text evidence="1">The sequence shown here is derived from an EMBL/GenBank/DDBJ whole genome shotgun (WGS) entry which is preliminary data.</text>
</comment>
<organism evidence="1 2">
    <name type="scientific">Aspergillus tanneri</name>
    <dbReference type="NCBI Taxonomy" id="1220188"/>
    <lineage>
        <taxon>Eukaryota</taxon>
        <taxon>Fungi</taxon>
        <taxon>Dikarya</taxon>
        <taxon>Ascomycota</taxon>
        <taxon>Pezizomycotina</taxon>
        <taxon>Eurotiomycetes</taxon>
        <taxon>Eurotiomycetidae</taxon>
        <taxon>Eurotiales</taxon>
        <taxon>Aspergillaceae</taxon>
        <taxon>Aspergillus</taxon>
        <taxon>Aspergillus subgen. Circumdati</taxon>
    </lineage>
</organism>
<dbReference type="VEuPathDB" id="FungiDB:EYZ11_012201"/>
<proteinExistence type="predicted"/>
<evidence type="ECO:0000313" key="2">
    <source>
        <dbReference type="Proteomes" id="UP000308092"/>
    </source>
</evidence>
<protein>
    <submittedName>
        <fullName evidence="1">Uncharacterized protein</fullName>
    </submittedName>
</protein>
<sequence>MPRHWWILSGASLESWADPLEASLDLHFMFLLDTFKLPELVDDEKRQGAGDRKSRDDGSVIAVIFCEGHEHSTKYHEKARNREQRRILNGIENDLTSFCLLQVFL</sequence>